<gene>
    <name evidence="6" type="ORF">M8C21_006317</name>
</gene>
<evidence type="ECO:0000256" key="3">
    <source>
        <dbReference type="SAM" id="MobiDB-lite"/>
    </source>
</evidence>
<feature type="compositionally biased region" description="Polar residues" evidence="3">
    <location>
        <begin position="168"/>
        <end position="186"/>
    </location>
</feature>
<dbReference type="AlphaFoldDB" id="A0AAD5CIJ8"/>
<name>A0AAD5CIJ8_AMBAR</name>
<evidence type="ECO:0000313" key="7">
    <source>
        <dbReference type="Proteomes" id="UP001206925"/>
    </source>
</evidence>
<sequence length="617" mass="69253">MLNMESQVSCREVSDEIENVFIKDVITSETHHVVAPNQPVKKQTRQWAAWTRQEEESFFNALRQVGKNFEKITSRVQSKNKDQVRHYYYRLVRRMNKLLGPELSLDAKNSKDTNAAMLRWWTLLEKYSCKASKLHLKPRRFKMFVETLERQLLKDRKKNIKKRLVQGENGSITSSQGVSNQNNCKGDSSPVKQARQKKKSGSASTAAYKKWEKAAIAGVSLVADAAAHLEQTSLGKLVDGVQFMKGGNAGTRDIPPVPHFHQSTFPANNVQPLTKLKLQLFPINESIRRALEMDNHNPHLELTLSCRKKISSVLEHINRKWGSCTIASGELMLLPYHAQSSNPMICQRWTQDSVLTAADVYAAIGSPSVFRLRYGWFAMPPQQPQPTAAAERCKLNRVEEKGSRKNAGVVSVFEWADSLTNTSISDLLANVNNNNNNNKTAHIGKTIGNNNVIQPTAVSSSIWDAEETCDAFTFRKNSVFSENSQTSKENYKHDVPTMSLMPSTSVIEKLPEAEEPLQDCPAEVDLMDECPSDANPKDDTAKDLHALTDIYWPDSLGPLEVVDMPPCRYQNNDVILSESLGGLTRILTNSLDAFQHCFFGLEQRVGDRETAPVNIVP</sequence>
<reference evidence="6" key="1">
    <citation type="submission" date="2022-06" db="EMBL/GenBank/DDBJ databases">
        <title>Uncovering the hologenomic basis of an extraordinary plant invasion.</title>
        <authorList>
            <person name="Bieker V.C."/>
            <person name="Martin M.D."/>
            <person name="Gilbert T."/>
            <person name="Hodgins K."/>
            <person name="Battlay P."/>
            <person name="Petersen B."/>
            <person name="Wilson J."/>
        </authorList>
    </citation>
    <scope>NUCLEOTIDE SEQUENCE</scope>
    <source>
        <strain evidence="6">AA19_3_7</strain>
        <tissue evidence="6">Leaf</tissue>
    </source>
</reference>
<dbReference type="InterPro" id="IPR001005">
    <property type="entry name" value="SANT/Myb"/>
</dbReference>
<keyword evidence="1" id="KW-0238">DNA-binding</keyword>
<protein>
    <recommendedName>
        <fullName evidence="8">TSL-kinase interacting protein 1</fullName>
    </recommendedName>
</protein>
<keyword evidence="2" id="KW-0539">Nucleus</keyword>
<comment type="caution">
    <text evidence="6">The sequence shown here is derived from an EMBL/GenBank/DDBJ whole genome shotgun (WGS) entry which is preliminary data.</text>
</comment>
<dbReference type="GO" id="GO:0007389">
    <property type="term" value="P:pattern specification process"/>
    <property type="evidence" value="ECO:0007669"/>
    <property type="project" value="TreeGrafter"/>
</dbReference>
<feature type="domain" description="Myb-like" evidence="4">
    <location>
        <begin position="42"/>
        <end position="92"/>
    </location>
</feature>
<dbReference type="CDD" id="cd00167">
    <property type="entry name" value="SANT"/>
    <property type="match status" value="1"/>
</dbReference>
<evidence type="ECO:0008006" key="8">
    <source>
        <dbReference type="Google" id="ProtNLM"/>
    </source>
</evidence>
<dbReference type="InterPro" id="IPR017884">
    <property type="entry name" value="SANT_dom"/>
</dbReference>
<evidence type="ECO:0000313" key="6">
    <source>
        <dbReference type="EMBL" id="KAI7741124.1"/>
    </source>
</evidence>
<dbReference type="PANTHER" id="PTHR21677:SF1">
    <property type="entry name" value="PROTEIN CRAMPED-LIKE"/>
    <property type="match status" value="1"/>
</dbReference>
<evidence type="ECO:0000259" key="5">
    <source>
        <dbReference type="PROSITE" id="PS51293"/>
    </source>
</evidence>
<evidence type="ECO:0000259" key="4">
    <source>
        <dbReference type="PROSITE" id="PS50090"/>
    </source>
</evidence>
<dbReference type="Gene3D" id="1.10.10.60">
    <property type="entry name" value="Homeodomain-like"/>
    <property type="match status" value="1"/>
</dbReference>
<feature type="region of interest" description="Disordered" evidence="3">
    <location>
        <begin position="163"/>
        <end position="204"/>
    </location>
</feature>
<organism evidence="6 7">
    <name type="scientific">Ambrosia artemisiifolia</name>
    <name type="common">Common ragweed</name>
    <dbReference type="NCBI Taxonomy" id="4212"/>
    <lineage>
        <taxon>Eukaryota</taxon>
        <taxon>Viridiplantae</taxon>
        <taxon>Streptophyta</taxon>
        <taxon>Embryophyta</taxon>
        <taxon>Tracheophyta</taxon>
        <taxon>Spermatophyta</taxon>
        <taxon>Magnoliopsida</taxon>
        <taxon>eudicotyledons</taxon>
        <taxon>Gunneridae</taxon>
        <taxon>Pentapetalae</taxon>
        <taxon>asterids</taxon>
        <taxon>campanulids</taxon>
        <taxon>Asterales</taxon>
        <taxon>Asteraceae</taxon>
        <taxon>Asteroideae</taxon>
        <taxon>Heliantheae alliance</taxon>
        <taxon>Heliantheae</taxon>
        <taxon>Ambrosia</taxon>
    </lineage>
</organism>
<evidence type="ECO:0000256" key="2">
    <source>
        <dbReference type="ARBA" id="ARBA00023242"/>
    </source>
</evidence>
<feature type="domain" description="SANT" evidence="5">
    <location>
        <begin position="50"/>
        <end position="96"/>
    </location>
</feature>
<dbReference type="PROSITE" id="PS51293">
    <property type="entry name" value="SANT"/>
    <property type="match status" value="1"/>
</dbReference>
<dbReference type="Proteomes" id="UP001206925">
    <property type="component" value="Unassembled WGS sequence"/>
</dbReference>
<keyword evidence="7" id="KW-1185">Reference proteome</keyword>
<dbReference type="SUPFAM" id="SSF46689">
    <property type="entry name" value="Homeodomain-like"/>
    <property type="match status" value="1"/>
</dbReference>
<proteinExistence type="predicted"/>
<dbReference type="PANTHER" id="PTHR21677">
    <property type="entry name" value="CRAMPED PROTEIN"/>
    <property type="match status" value="1"/>
</dbReference>
<dbReference type="InterPro" id="IPR055315">
    <property type="entry name" value="Cramped-like"/>
</dbReference>
<dbReference type="GO" id="GO:0005634">
    <property type="term" value="C:nucleus"/>
    <property type="evidence" value="ECO:0007669"/>
    <property type="project" value="TreeGrafter"/>
</dbReference>
<dbReference type="FunFam" id="1.10.10.60:FF:000287">
    <property type="entry name" value="TSL-kinase interacting protein 1"/>
    <property type="match status" value="1"/>
</dbReference>
<dbReference type="PROSITE" id="PS50090">
    <property type="entry name" value="MYB_LIKE"/>
    <property type="match status" value="1"/>
</dbReference>
<evidence type="ECO:0000256" key="1">
    <source>
        <dbReference type="ARBA" id="ARBA00023125"/>
    </source>
</evidence>
<dbReference type="EMBL" id="JAMZMK010008270">
    <property type="protein sequence ID" value="KAI7741124.1"/>
    <property type="molecule type" value="Genomic_DNA"/>
</dbReference>
<accession>A0AAD5CIJ8</accession>
<dbReference type="GO" id="GO:0003677">
    <property type="term" value="F:DNA binding"/>
    <property type="evidence" value="ECO:0007669"/>
    <property type="project" value="UniProtKB-KW"/>
</dbReference>
<dbReference type="GO" id="GO:0003682">
    <property type="term" value="F:chromatin binding"/>
    <property type="evidence" value="ECO:0007669"/>
    <property type="project" value="InterPro"/>
</dbReference>
<dbReference type="SMART" id="SM00717">
    <property type="entry name" value="SANT"/>
    <property type="match status" value="1"/>
</dbReference>
<dbReference type="Pfam" id="PF00249">
    <property type="entry name" value="Myb_DNA-binding"/>
    <property type="match status" value="1"/>
</dbReference>
<dbReference type="InterPro" id="IPR009057">
    <property type="entry name" value="Homeodomain-like_sf"/>
</dbReference>